<organism evidence="4 5">
    <name type="scientific">Corynebacterium qintianiae</name>
    <dbReference type="NCBI Taxonomy" id="2709392"/>
    <lineage>
        <taxon>Bacteria</taxon>
        <taxon>Bacillati</taxon>
        <taxon>Actinomycetota</taxon>
        <taxon>Actinomycetes</taxon>
        <taxon>Mycobacteriales</taxon>
        <taxon>Corynebacteriaceae</taxon>
        <taxon>Corynebacterium</taxon>
    </lineage>
</organism>
<evidence type="ECO:0000256" key="2">
    <source>
        <dbReference type="ARBA" id="ARBA00022679"/>
    </source>
</evidence>
<dbReference type="GO" id="GO:0016757">
    <property type="term" value="F:glycosyltransferase activity"/>
    <property type="evidence" value="ECO:0007669"/>
    <property type="project" value="UniProtKB-KW"/>
</dbReference>
<dbReference type="InterPro" id="IPR028098">
    <property type="entry name" value="Glyco_trans_4-like_N"/>
</dbReference>
<dbReference type="SUPFAM" id="SSF53756">
    <property type="entry name" value="UDP-Glycosyltransferase/glycogen phosphorylase"/>
    <property type="match status" value="1"/>
</dbReference>
<evidence type="ECO:0000313" key="4">
    <source>
        <dbReference type="EMBL" id="QPK82779.1"/>
    </source>
</evidence>
<reference evidence="4 5" key="1">
    <citation type="submission" date="2020-11" db="EMBL/GenBank/DDBJ databases">
        <title>Corynebacterium sp. MC1420.</title>
        <authorList>
            <person name="Zhou J."/>
        </authorList>
    </citation>
    <scope>NUCLEOTIDE SEQUENCE [LARGE SCALE GENOMIC DNA]</scope>
    <source>
        <strain evidence="4 5">MC1420</strain>
    </source>
</reference>
<dbReference type="EMBL" id="CP064955">
    <property type="protein sequence ID" value="QPK82779.1"/>
    <property type="molecule type" value="Genomic_DNA"/>
</dbReference>
<dbReference type="PANTHER" id="PTHR12526:SF629">
    <property type="entry name" value="TEICHURONIC ACID BIOSYNTHESIS GLYCOSYLTRANSFERASE TUAH-RELATED"/>
    <property type="match status" value="1"/>
</dbReference>
<dbReference type="AlphaFoldDB" id="A0A7T0KLZ7"/>
<dbReference type="Pfam" id="PF13579">
    <property type="entry name" value="Glyco_trans_4_4"/>
    <property type="match status" value="1"/>
</dbReference>
<dbReference type="Gene3D" id="3.40.50.2000">
    <property type="entry name" value="Glycogen Phosphorylase B"/>
    <property type="match status" value="2"/>
</dbReference>
<dbReference type="Pfam" id="PF13692">
    <property type="entry name" value="Glyco_trans_1_4"/>
    <property type="match status" value="1"/>
</dbReference>
<protein>
    <submittedName>
        <fullName evidence="4">Glycosyltransferase</fullName>
    </submittedName>
</protein>
<dbReference type="KEGG" id="cqn:G7Y29_07845"/>
<dbReference type="PANTHER" id="PTHR12526">
    <property type="entry name" value="GLYCOSYLTRANSFERASE"/>
    <property type="match status" value="1"/>
</dbReference>
<evidence type="ECO:0000256" key="1">
    <source>
        <dbReference type="ARBA" id="ARBA00022676"/>
    </source>
</evidence>
<evidence type="ECO:0000313" key="5">
    <source>
        <dbReference type="Proteomes" id="UP000594586"/>
    </source>
</evidence>
<gene>
    <name evidence="4" type="ORF">G7Y29_07845</name>
</gene>
<feature type="domain" description="Glycosyltransferase subfamily 4-like N-terminal" evidence="3">
    <location>
        <begin position="30"/>
        <end position="208"/>
    </location>
</feature>
<proteinExistence type="predicted"/>
<keyword evidence="5" id="KW-1185">Reference proteome</keyword>
<accession>A0A7T0KLZ7</accession>
<name>A0A7T0KLZ7_9CORY</name>
<keyword evidence="1" id="KW-0328">Glycosyltransferase</keyword>
<dbReference type="RefSeq" id="WP_165004637.1">
    <property type="nucleotide sequence ID" value="NZ_CP064955.1"/>
</dbReference>
<sequence length="414" mass="46797">MEPEASLELRENANVILGFFTSSMPHTQSGYSIRTQDVLKAWSQTGLEFVAITRVGYPLIVGRVPSQLREIWNGIEYRRIIPFVFRSSGAAKENLAVRALCAAARECNADLLYTTTDYKNATVVAKAAKICGLPWFYEVRGEMEKTWVARASGKGRDKRRNSEYYEKVRRAEEKCMHAAAQVIALSETSKGELCRRGIDSAKISVIPNSVDDHYFSHTYKRGDIREALGLPSGQWIGSVTSVVGYEGLDTLIKALRYLPSDMKVLIVGEGDCRPELEALAQREGFQDRVWFVGRQPYSEIWKWYAALDIFVLPRRDVEVCRHVTPLKALPAQALGVPVVASDLPAVREITGNIAHYFRADDPRELARAICLAYRNTVRLSEDGKRWAESRTRTQMSKQYKQLFMFTKRGNPEGE</sequence>
<evidence type="ECO:0000259" key="3">
    <source>
        <dbReference type="Pfam" id="PF13579"/>
    </source>
</evidence>
<dbReference type="Proteomes" id="UP000594586">
    <property type="component" value="Chromosome"/>
</dbReference>
<keyword evidence="2 4" id="KW-0808">Transferase</keyword>